<keyword evidence="3" id="KW-0813">Transport</keyword>
<evidence type="ECO:0000313" key="10">
    <source>
        <dbReference type="EMBL" id="RAR07022.1"/>
    </source>
</evidence>
<dbReference type="PROSITE" id="PS50850">
    <property type="entry name" value="MFS"/>
    <property type="match status" value="1"/>
</dbReference>
<name>A0A364MYE0_STELY</name>
<feature type="compositionally biased region" description="Basic and acidic residues" evidence="7">
    <location>
        <begin position="14"/>
        <end position="23"/>
    </location>
</feature>
<dbReference type="InterPro" id="IPR011701">
    <property type="entry name" value="MFS"/>
</dbReference>
<feature type="transmembrane region" description="Helical" evidence="8">
    <location>
        <begin position="148"/>
        <end position="171"/>
    </location>
</feature>
<dbReference type="CDD" id="cd12148">
    <property type="entry name" value="fungal_TF_MHR"/>
    <property type="match status" value="1"/>
</dbReference>
<keyword evidence="11" id="KW-1185">Reference proteome</keyword>
<gene>
    <name evidence="10" type="ORF">DDE83_006683</name>
</gene>
<evidence type="ECO:0000313" key="11">
    <source>
        <dbReference type="Proteomes" id="UP000249619"/>
    </source>
</evidence>
<evidence type="ECO:0000256" key="3">
    <source>
        <dbReference type="ARBA" id="ARBA00022448"/>
    </source>
</evidence>
<organism evidence="10 11">
    <name type="scientific">Stemphylium lycopersici</name>
    <name type="common">Tomato gray leaf spot disease fungus</name>
    <name type="synonym">Thyrospora lycopersici</name>
    <dbReference type="NCBI Taxonomy" id="183478"/>
    <lineage>
        <taxon>Eukaryota</taxon>
        <taxon>Fungi</taxon>
        <taxon>Dikarya</taxon>
        <taxon>Ascomycota</taxon>
        <taxon>Pezizomycotina</taxon>
        <taxon>Dothideomycetes</taxon>
        <taxon>Pleosporomycetidae</taxon>
        <taxon>Pleosporales</taxon>
        <taxon>Pleosporineae</taxon>
        <taxon>Pleosporaceae</taxon>
        <taxon>Stemphylium</taxon>
    </lineage>
</organism>
<evidence type="ECO:0000256" key="7">
    <source>
        <dbReference type="SAM" id="MobiDB-lite"/>
    </source>
</evidence>
<feature type="transmembrane region" description="Helical" evidence="8">
    <location>
        <begin position="126"/>
        <end position="142"/>
    </location>
</feature>
<feature type="transmembrane region" description="Helical" evidence="8">
    <location>
        <begin position="183"/>
        <end position="208"/>
    </location>
</feature>
<dbReference type="CDD" id="cd17352">
    <property type="entry name" value="MFS_MCT_SLC16"/>
    <property type="match status" value="1"/>
</dbReference>
<evidence type="ECO:0000256" key="4">
    <source>
        <dbReference type="ARBA" id="ARBA00022692"/>
    </source>
</evidence>
<dbReference type="EMBL" id="QGDH01000106">
    <property type="protein sequence ID" value="RAR07022.1"/>
    <property type="molecule type" value="Genomic_DNA"/>
</dbReference>
<dbReference type="AlphaFoldDB" id="A0A364MYE0"/>
<feature type="transmembrane region" description="Helical" evidence="8">
    <location>
        <begin position="1086"/>
        <end position="1108"/>
    </location>
</feature>
<comment type="similarity">
    <text evidence="2">Belongs to the major facilitator superfamily. Monocarboxylate porter (TC 2.A.1.13) family.</text>
</comment>
<evidence type="ECO:0000259" key="9">
    <source>
        <dbReference type="PROSITE" id="PS50850"/>
    </source>
</evidence>
<comment type="subcellular location">
    <subcellularLocation>
        <location evidence="1">Membrane</location>
        <topology evidence="1">Multi-pass membrane protein</topology>
    </subcellularLocation>
</comment>
<dbReference type="PANTHER" id="PTHR11360">
    <property type="entry name" value="MONOCARBOXYLATE TRANSPORTER"/>
    <property type="match status" value="1"/>
</dbReference>
<dbReference type="GO" id="GO:0016020">
    <property type="term" value="C:membrane"/>
    <property type="evidence" value="ECO:0007669"/>
    <property type="project" value="UniProtKB-SubCell"/>
</dbReference>
<evidence type="ECO:0000256" key="1">
    <source>
        <dbReference type="ARBA" id="ARBA00004141"/>
    </source>
</evidence>
<feature type="transmembrane region" description="Helical" evidence="8">
    <location>
        <begin position="260"/>
        <end position="282"/>
    </location>
</feature>
<feature type="domain" description="Major facilitator superfamily (MFS) profile" evidence="9">
    <location>
        <begin position="56"/>
        <end position="444"/>
    </location>
</feature>
<feature type="transmembrane region" description="Helical" evidence="8">
    <location>
        <begin position="327"/>
        <end position="346"/>
    </location>
</feature>
<dbReference type="Gene3D" id="1.20.1250.20">
    <property type="entry name" value="MFS general substrate transporter like domains"/>
    <property type="match status" value="2"/>
</dbReference>
<proteinExistence type="inferred from homology"/>
<dbReference type="InterPro" id="IPR020846">
    <property type="entry name" value="MFS_dom"/>
</dbReference>
<feature type="transmembrane region" description="Helical" evidence="8">
    <location>
        <begin position="385"/>
        <end position="407"/>
    </location>
</feature>
<feature type="transmembrane region" description="Helical" evidence="8">
    <location>
        <begin position="96"/>
        <end position="119"/>
    </location>
</feature>
<dbReference type="InterPro" id="IPR036259">
    <property type="entry name" value="MFS_trans_sf"/>
</dbReference>
<dbReference type="SUPFAM" id="SSF103473">
    <property type="entry name" value="MFS general substrate transporter"/>
    <property type="match status" value="1"/>
</dbReference>
<evidence type="ECO:0000256" key="8">
    <source>
        <dbReference type="SAM" id="Phobius"/>
    </source>
</evidence>
<evidence type="ECO:0000256" key="6">
    <source>
        <dbReference type="ARBA" id="ARBA00023136"/>
    </source>
</evidence>
<keyword evidence="5 8" id="KW-1133">Transmembrane helix</keyword>
<accession>A0A364MYE0</accession>
<reference evidence="11" key="1">
    <citation type="submission" date="2018-05" db="EMBL/GenBank/DDBJ databases">
        <title>Draft genome sequence of Stemphylium lycopersici strain CIDEFI 213.</title>
        <authorList>
            <person name="Medina R."/>
            <person name="Franco M.E.E."/>
            <person name="Lucentini C.G."/>
            <person name="Saparrat M.C.N."/>
            <person name="Balatti P.A."/>
        </authorList>
    </citation>
    <scope>NUCLEOTIDE SEQUENCE [LARGE SCALE GENOMIC DNA]</scope>
    <source>
        <strain evidence="11">CIDEFI 213</strain>
    </source>
</reference>
<feature type="region of interest" description="Disordered" evidence="7">
    <location>
        <begin position="1"/>
        <end position="23"/>
    </location>
</feature>
<protein>
    <submittedName>
        <fullName evidence="10">MFS general substrate transporter</fullName>
    </submittedName>
</protein>
<evidence type="ECO:0000256" key="5">
    <source>
        <dbReference type="ARBA" id="ARBA00022989"/>
    </source>
</evidence>
<comment type="caution">
    <text evidence="10">The sequence shown here is derived from an EMBL/GenBank/DDBJ whole genome shotgun (WGS) entry which is preliminary data.</text>
</comment>
<evidence type="ECO:0000256" key="2">
    <source>
        <dbReference type="ARBA" id="ARBA00006727"/>
    </source>
</evidence>
<dbReference type="InterPro" id="IPR050327">
    <property type="entry name" value="Proton-linked_MCT"/>
</dbReference>
<dbReference type="Pfam" id="PF07690">
    <property type="entry name" value="MFS_1"/>
    <property type="match status" value="1"/>
</dbReference>
<keyword evidence="6 8" id="KW-0472">Membrane</keyword>
<feature type="region of interest" description="Disordered" evidence="7">
    <location>
        <begin position="457"/>
        <end position="481"/>
    </location>
</feature>
<sequence>MSQLTDPTASIADDSSRLPSKDIEQVLDGEGEKVSLDDAPTAPAPQSPFPDGGRDAYLCLLGSACCLFCSFGWVNCLGVFQSYYQRNQLSSYSSSTIAWIASLEIFVMFLPGPIVGFVYDNHGPKYLLLFGTFFHVFGLMMTSLCTEYWQFILAQGICSPLGLNCIFQAGTSTIPTWFLKKRGLAYGIMAAGSGLGGIVFPIMATHLIPQIGYGWTMRTIAFLILGMLCIATLTVKSRLPPNPRTLELKVFLEPFKDTRFNLLTSASFLFFMGLFIPINFIEVQAMSDGMSTRLAGYLLAILNAGRQAQFIFGRIIPGALADKVGKFNMQSLWCSVAGVLILALGLPASGNAAYITFALFYGFASGAFVSLLPAQIAHISKIEQIGIRVGVQFACISFAGLVGNPIAGAIVDTNNGKYWGLNVFSGIMVLAGACINGRPAPAAANAVKSAIERHLVRGPELTPTTPEPPEGPNGTNSSHEASIWPTELPDISIGALLEDKDTETHKSLFDRKFANAGCKGTPTDGANGGTNSASCYSNAARIAEIQYIQSILPPKDRMLRIVDYYDECMMYWIGGIYHAPSFRKQLLQCYGQSSEFNLQGIDWTWMALLLIARGLGLDKIESHPDDERVADLTADQKQKYIDREIGRRVWYTLVGQEWLCCASQSAYRLTIQPISYTTSQPRELDEETMMPPSDPFKPTITSVGRYFFDYAVILLDIHNTMAEIPQEDEAARYAATLKFDGEMRVAGVERAPLCLSPRVPYRSGWPKWVMWGRRLHQASINHKLIMIHQRFLSKSFKDPRYTYSRWACVTASKNIVNLYNKRDPEEPQQWVEQSFIVTAGVCLILDLFHRAEIDPEAQECQACVQRAIRYLQNFITSSVAVHGVRLLMSLLQEFEKKKETSAAKAAQPIEATITKSYGYNAGDIPDISIPDDAQAPQELPPIPEVPLLLSDPDMFNFDIDALGFQDLMEYMPSETQPTNNFYYDTPAHRDAMSSDPYTDKIFVLDALTHGLNVSLIELMSILSAQAPLSNLLLVPALKLQQPPMSTLIPIPSIDVDKEILAAAPTARAVQAAAAQMCPQVPDEGHLAFIIIYWVSLAFVICVAVAAVLTKLMMSVHKSQSERKSHKAVTKPTTDVERWCMRRQKMREWEKEMREAREAESE</sequence>
<feature type="transmembrane region" description="Helical" evidence="8">
    <location>
        <begin position="352"/>
        <end position="373"/>
    </location>
</feature>
<dbReference type="PANTHER" id="PTHR11360:SF224">
    <property type="entry name" value="MAJOR FACILITATOR SUPERFAMILY (MFS) PROFILE DOMAIN-CONTAINING PROTEIN-RELATED"/>
    <property type="match status" value="1"/>
</dbReference>
<feature type="transmembrane region" description="Helical" evidence="8">
    <location>
        <begin position="56"/>
        <end position="84"/>
    </location>
</feature>
<dbReference type="Proteomes" id="UP000249619">
    <property type="component" value="Unassembled WGS sequence"/>
</dbReference>
<feature type="transmembrane region" description="Helical" evidence="8">
    <location>
        <begin position="220"/>
        <end position="239"/>
    </location>
</feature>
<dbReference type="GO" id="GO:0022857">
    <property type="term" value="F:transmembrane transporter activity"/>
    <property type="evidence" value="ECO:0007669"/>
    <property type="project" value="InterPro"/>
</dbReference>
<keyword evidence="4 8" id="KW-0812">Transmembrane</keyword>